<accession>A0AAV7NAP6</accession>
<comment type="caution">
    <text evidence="1">The sequence shown here is derived from an EMBL/GenBank/DDBJ whole genome shotgun (WGS) entry which is preliminary data.</text>
</comment>
<organism evidence="1 2">
    <name type="scientific">Pleurodeles waltl</name>
    <name type="common">Iberian ribbed newt</name>
    <dbReference type="NCBI Taxonomy" id="8319"/>
    <lineage>
        <taxon>Eukaryota</taxon>
        <taxon>Metazoa</taxon>
        <taxon>Chordata</taxon>
        <taxon>Craniata</taxon>
        <taxon>Vertebrata</taxon>
        <taxon>Euteleostomi</taxon>
        <taxon>Amphibia</taxon>
        <taxon>Batrachia</taxon>
        <taxon>Caudata</taxon>
        <taxon>Salamandroidea</taxon>
        <taxon>Salamandridae</taxon>
        <taxon>Pleurodelinae</taxon>
        <taxon>Pleurodeles</taxon>
    </lineage>
</organism>
<dbReference type="AlphaFoldDB" id="A0AAV7NAP6"/>
<evidence type="ECO:0000313" key="2">
    <source>
        <dbReference type="Proteomes" id="UP001066276"/>
    </source>
</evidence>
<protein>
    <submittedName>
        <fullName evidence="1">Uncharacterized protein</fullName>
    </submittedName>
</protein>
<reference evidence="1" key="1">
    <citation type="journal article" date="2022" name="bioRxiv">
        <title>Sequencing and chromosome-scale assembly of the giantPleurodeles waltlgenome.</title>
        <authorList>
            <person name="Brown T."/>
            <person name="Elewa A."/>
            <person name="Iarovenko S."/>
            <person name="Subramanian E."/>
            <person name="Araus A.J."/>
            <person name="Petzold A."/>
            <person name="Susuki M."/>
            <person name="Suzuki K.-i.T."/>
            <person name="Hayashi T."/>
            <person name="Toyoda A."/>
            <person name="Oliveira C."/>
            <person name="Osipova E."/>
            <person name="Leigh N.D."/>
            <person name="Simon A."/>
            <person name="Yun M.H."/>
        </authorList>
    </citation>
    <scope>NUCLEOTIDE SEQUENCE</scope>
    <source>
        <strain evidence="1">20211129_DDA</strain>
        <tissue evidence="1">Liver</tissue>
    </source>
</reference>
<gene>
    <name evidence="1" type="ORF">NDU88_001378</name>
</gene>
<dbReference type="EMBL" id="JANPWB010000012">
    <property type="protein sequence ID" value="KAJ1113123.1"/>
    <property type="molecule type" value="Genomic_DNA"/>
</dbReference>
<evidence type="ECO:0000313" key="1">
    <source>
        <dbReference type="EMBL" id="KAJ1113123.1"/>
    </source>
</evidence>
<proteinExistence type="predicted"/>
<name>A0AAV7NAP6_PLEWA</name>
<sequence>MGCLGARALLHSGRLEECRLLVHLHGKERGPISALRSLMVVISKWWSLIEEEVWVGREVINTPAVFWTQTFANMTYFDPFRRLQKYNELIEKRNNLGAVCCEAPDWRYSAVSIQTRFQAACQQAGAASVQITRSRHAFPGKRLYTVSHHVGAFMLLDISTNAAELFVITRIVPRVS</sequence>
<dbReference type="Proteomes" id="UP001066276">
    <property type="component" value="Chromosome 8"/>
</dbReference>
<keyword evidence="2" id="KW-1185">Reference proteome</keyword>